<dbReference type="InterPro" id="IPR029045">
    <property type="entry name" value="ClpP/crotonase-like_dom_sf"/>
</dbReference>
<dbReference type="Proteomes" id="UP000263928">
    <property type="component" value="Unassembled WGS sequence"/>
</dbReference>
<organism evidence="1 2">
    <name type="scientific">Propionibacterium australiense</name>
    <dbReference type="NCBI Taxonomy" id="119981"/>
    <lineage>
        <taxon>Bacteria</taxon>
        <taxon>Bacillati</taxon>
        <taxon>Actinomycetota</taxon>
        <taxon>Actinomycetes</taxon>
        <taxon>Propionibacteriales</taxon>
        <taxon>Propionibacteriaceae</taxon>
        <taxon>Propionibacterium</taxon>
    </lineage>
</organism>
<dbReference type="SUPFAM" id="SSF52096">
    <property type="entry name" value="ClpP/crotonase"/>
    <property type="match status" value="1"/>
</dbReference>
<dbReference type="Pfam" id="PF01972">
    <property type="entry name" value="SDH_protease"/>
    <property type="match status" value="1"/>
</dbReference>
<evidence type="ECO:0000313" key="1">
    <source>
        <dbReference type="EMBL" id="SYZ33156.1"/>
    </source>
</evidence>
<dbReference type="Gene3D" id="3.90.226.10">
    <property type="entry name" value="2-enoyl-CoA Hydratase, Chain A, domain 1"/>
    <property type="match status" value="1"/>
</dbReference>
<gene>
    <name evidence="1" type="ORF">PROPAUS_1072</name>
</gene>
<proteinExistence type="predicted"/>
<dbReference type="PANTHER" id="PTHR35984:SF1">
    <property type="entry name" value="PERIPLASMIC SERINE PROTEASE"/>
    <property type="match status" value="1"/>
</dbReference>
<sequence length="237" mass="25607">MTVLEELLVDCDQTKDLHLLLSSPGGDGEIALRMVRSLQQRCRELTVIVPDMAKSAAMIVCLGAHHILMGPGGDLGPIDPQMMFFGGDGRRTVASAKEIVAAVAEAEERIRVNPDSFPLFASLLSDVNMLMVEQAKAALSRSEALMQEALSAQGRDEEQVQALASALKEPLIDAPTSHSAVISVDHAAGYGLPAERADVSSEEWRLIWGLWTRYFAMGCWPRGEHAIYEGARASHAG</sequence>
<evidence type="ECO:0000313" key="2">
    <source>
        <dbReference type="Proteomes" id="UP000263928"/>
    </source>
</evidence>
<protein>
    <submittedName>
        <fullName evidence="1">Serine dehydrogenase proteinase</fullName>
    </submittedName>
</protein>
<accession>A0A383S7D4</accession>
<name>A0A383S7D4_9ACTN</name>
<dbReference type="EMBL" id="UNQJ01000005">
    <property type="protein sequence ID" value="SYZ33156.1"/>
    <property type="molecule type" value="Genomic_DNA"/>
</dbReference>
<dbReference type="GO" id="GO:0016020">
    <property type="term" value="C:membrane"/>
    <property type="evidence" value="ECO:0007669"/>
    <property type="project" value="InterPro"/>
</dbReference>
<dbReference type="AlphaFoldDB" id="A0A383S7D4"/>
<dbReference type="InterPro" id="IPR002825">
    <property type="entry name" value="Pept_S49_ser-pept_pro"/>
</dbReference>
<dbReference type="PANTHER" id="PTHR35984">
    <property type="entry name" value="PERIPLASMIC SERINE PROTEASE"/>
    <property type="match status" value="1"/>
</dbReference>
<keyword evidence="2" id="KW-1185">Reference proteome</keyword>
<reference evidence="2" key="1">
    <citation type="submission" date="2018-08" db="EMBL/GenBank/DDBJ databases">
        <authorList>
            <person name="Hornung B."/>
        </authorList>
    </citation>
    <scope>NUCLEOTIDE SEQUENCE [LARGE SCALE GENOMIC DNA]</scope>
</reference>